<keyword evidence="2" id="KW-1185">Reference proteome</keyword>
<accession>A0A6S6Y0A5</accession>
<proteinExistence type="predicted"/>
<evidence type="ECO:0000313" key="1">
    <source>
        <dbReference type="EMBL" id="CAB1368602.1"/>
    </source>
</evidence>
<dbReference type="InterPro" id="IPR036411">
    <property type="entry name" value="TorD-like_sf"/>
</dbReference>
<evidence type="ECO:0000313" key="2">
    <source>
        <dbReference type="Proteomes" id="UP000515733"/>
    </source>
</evidence>
<dbReference type="KEGG" id="doe:DENOEST_1437"/>
<gene>
    <name evidence="1" type="ORF">DENOEST_1437</name>
</gene>
<dbReference type="SUPFAM" id="SSF89155">
    <property type="entry name" value="TorD-like"/>
    <property type="match status" value="1"/>
</dbReference>
<name>A0A6S6Y0A5_9PROT</name>
<sequence>MTAMIEASLKPAALRMLAWGCLWSPLADNEEHQEAWEVLGLPGRFEDVRIEYWNSFHAGMPQPPVPVLLHALLQCEGAGTREDLMRVANYLEVEWDERRLPPDHLGPVCELYGLAIEREEPVLIDGLRDRYLRPWVVAALAALNNRPAMMGLVQRFLNDL</sequence>
<dbReference type="AlphaFoldDB" id="A0A6S6Y0A5"/>
<protein>
    <submittedName>
        <fullName evidence="1">Uncharacterized protein</fullName>
    </submittedName>
</protein>
<organism evidence="1 2">
    <name type="scientific">Denitratisoma oestradiolicum</name>
    <dbReference type="NCBI Taxonomy" id="311182"/>
    <lineage>
        <taxon>Bacteria</taxon>
        <taxon>Pseudomonadati</taxon>
        <taxon>Pseudomonadota</taxon>
        <taxon>Betaproteobacteria</taxon>
        <taxon>Nitrosomonadales</taxon>
        <taxon>Sterolibacteriaceae</taxon>
        <taxon>Denitratisoma</taxon>
    </lineage>
</organism>
<dbReference type="EMBL" id="LR778301">
    <property type="protein sequence ID" value="CAB1368602.1"/>
    <property type="molecule type" value="Genomic_DNA"/>
</dbReference>
<reference evidence="1 2" key="1">
    <citation type="submission" date="2020-03" db="EMBL/GenBank/DDBJ databases">
        <authorList>
            <consortium name="Genoscope - CEA"/>
            <person name="William W."/>
        </authorList>
    </citation>
    <scope>NUCLEOTIDE SEQUENCE [LARGE SCALE GENOMIC DNA]</scope>
    <source>
        <strain evidence="2">DSM 16959</strain>
    </source>
</reference>
<dbReference type="Proteomes" id="UP000515733">
    <property type="component" value="Chromosome"/>
</dbReference>
<dbReference type="Gene3D" id="1.10.3480.10">
    <property type="entry name" value="TorD-like"/>
    <property type="match status" value="1"/>
</dbReference>